<dbReference type="PANTHER" id="PTHR21666:SF289">
    <property type="entry name" value="L-ALA--D-GLU ENDOPEPTIDASE"/>
    <property type="match status" value="1"/>
</dbReference>
<accession>A0A9X3MZ52</accession>
<dbReference type="CDD" id="cd12797">
    <property type="entry name" value="M23_peptidase"/>
    <property type="match status" value="1"/>
</dbReference>
<evidence type="ECO:0000256" key="1">
    <source>
        <dbReference type="ARBA" id="ARBA00022729"/>
    </source>
</evidence>
<dbReference type="RefSeq" id="WP_270044698.1">
    <property type="nucleotide sequence ID" value="NZ_JAPDOD010000047.1"/>
</dbReference>
<proteinExistence type="predicted"/>
<dbReference type="Proteomes" id="UP001149140">
    <property type="component" value="Unassembled WGS sequence"/>
</dbReference>
<dbReference type="EMBL" id="JAPDOD010000047">
    <property type="protein sequence ID" value="MDA0165439.1"/>
    <property type="molecule type" value="Genomic_DNA"/>
</dbReference>
<evidence type="ECO:0000313" key="4">
    <source>
        <dbReference type="Proteomes" id="UP001149140"/>
    </source>
</evidence>
<dbReference type="GO" id="GO:0004222">
    <property type="term" value="F:metalloendopeptidase activity"/>
    <property type="evidence" value="ECO:0007669"/>
    <property type="project" value="TreeGrafter"/>
</dbReference>
<dbReference type="Pfam" id="PF01551">
    <property type="entry name" value="Peptidase_M23"/>
    <property type="match status" value="1"/>
</dbReference>
<organism evidence="3 4">
    <name type="scientific">Solirubrobacter ginsenosidimutans</name>
    <dbReference type="NCBI Taxonomy" id="490573"/>
    <lineage>
        <taxon>Bacteria</taxon>
        <taxon>Bacillati</taxon>
        <taxon>Actinomycetota</taxon>
        <taxon>Thermoleophilia</taxon>
        <taxon>Solirubrobacterales</taxon>
        <taxon>Solirubrobacteraceae</taxon>
        <taxon>Solirubrobacter</taxon>
    </lineage>
</organism>
<protein>
    <submittedName>
        <fullName evidence="3">M23 family metallopeptidase</fullName>
    </submittedName>
</protein>
<dbReference type="GO" id="GO:0005975">
    <property type="term" value="P:carbohydrate metabolic process"/>
    <property type="evidence" value="ECO:0007669"/>
    <property type="project" value="UniProtKB-ARBA"/>
</dbReference>
<dbReference type="InterPro" id="IPR050570">
    <property type="entry name" value="Cell_wall_metabolism_enzyme"/>
</dbReference>
<dbReference type="InterPro" id="IPR016047">
    <property type="entry name" value="M23ase_b-sheet_dom"/>
</dbReference>
<dbReference type="Gene3D" id="2.70.70.10">
    <property type="entry name" value="Glucose Permease (Domain IIA)"/>
    <property type="match status" value="1"/>
</dbReference>
<name>A0A9X3MZ52_9ACTN</name>
<dbReference type="AlphaFoldDB" id="A0A9X3MZ52"/>
<keyword evidence="1" id="KW-0732">Signal</keyword>
<evidence type="ECO:0000259" key="2">
    <source>
        <dbReference type="Pfam" id="PF01551"/>
    </source>
</evidence>
<dbReference type="Gene3D" id="2.60.40.10">
    <property type="entry name" value="Immunoglobulins"/>
    <property type="match status" value="1"/>
</dbReference>
<sequence>MASPLPSSPATVAKLACASSCGAAGMVRPGSLLRVRGKTLSKADEVVFMGAAGVDDDVIASTSVRRKTSVDVRVPLGAIPGPVAVVDSNGAVSVPSVGPVVLDPAAPAVAGPSVEIAVRAPRAYYDAATPAAATYVVHGGAPVTVGVDVVRVLDGAVITHWDVPGVAPETPQRVAWDGTVAKVLQADGKYAFRITVAGLAPVSAPFEFFSDRFPILGPSRFGTGVAAFGGGRGHQGEDTFAACGTPLVAAHGGKVKYAGYHVAAGNYLVIDNEGVGTDYVYMHLRDVALVKTGDRVLTGQPIGFVGQTGHADGCHLHFELWTAPGWYSGGAPIDPLPTLRSWLSRG</sequence>
<gene>
    <name evidence="3" type="ORF">OM076_34540</name>
</gene>
<dbReference type="PANTHER" id="PTHR21666">
    <property type="entry name" value="PEPTIDASE-RELATED"/>
    <property type="match status" value="1"/>
</dbReference>
<dbReference type="SUPFAM" id="SSF51261">
    <property type="entry name" value="Duplicated hybrid motif"/>
    <property type="match status" value="1"/>
</dbReference>
<comment type="caution">
    <text evidence="3">The sequence shown here is derived from an EMBL/GenBank/DDBJ whole genome shotgun (WGS) entry which is preliminary data.</text>
</comment>
<reference evidence="3" key="1">
    <citation type="submission" date="2022-10" db="EMBL/GenBank/DDBJ databases">
        <title>The WGS of Solirubrobacter ginsenosidimutans DSM 21036.</title>
        <authorList>
            <person name="Jiang Z."/>
        </authorList>
    </citation>
    <scope>NUCLEOTIDE SEQUENCE</scope>
    <source>
        <strain evidence="3">DSM 21036</strain>
    </source>
</reference>
<dbReference type="InterPro" id="IPR013783">
    <property type="entry name" value="Ig-like_fold"/>
</dbReference>
<dbReference type="InterPro" id="IPR011055">
    <property type="entry name" value="Dup_hybrid_motif"/>
</dbReference>
<keyword evidence="4" id="KW-1185">Reference proteome</keyword>
<evidence type="ECO:0000313" key="3">
    <source>
        <dbReference type="EMBL" id="MDA0165439.1"/>
    </source>
</evidence>
<feature type="domain" description="M23ase beta-sheet core" evidence="2">
    <location>
        <begin position="233"/>
        <end position="334"/>
    </location>
</feature>